<keyword evidence="1" id="KW-0472">Membrane</keyword>
<feature type="transmembrane region" description="Helical" evidence="1">
    <location>
        <begin position="124"/>
        <end position="140"/>
    </location>
</feature>
<reference evidence="2 3" key="2">
    <citation type="journal article" date="2015" name="Stand. Genomic Sci.">
        <title>Draft genome sequence of Cellulomonas carbonis T26(T) and comparative analysis of six Cellulomonas genomes.</title>
        <authorList>
            <person name="Zhuang W."/>
            <person name="Zhang S."/>
            <person name="Xia X."/>
            <person name="Wang G."/>
        </authorList>
    </citation>
    <scope>NUCLEOTIDE SEQUENCE [LARGE SCALE GENOMIC DNA]</scope>
    <source>
        <strain evidence="2 3">T26</strain>
    </source>
</reference>
<keyword evidence="1" id="KW-0812">Transmembrane</keyword>
<evidence type="ECO:0000313" key="3">
    <source>
        <dbReference type="Proteomes" id="UP000029839"/>
    </source>
</evidence>
<comment type="caution">
    <text evidence="2">The sequence shown here is derived from an EMBL/GenBank/DDBJ whole genome shotgun (WGS) entry which is preliminary data.</text>
</comment>
<proteinExistence type="predicted"/>
<evidence type="ECO:0000256" key="1">
    <source>
        <dbReference type="SAM" id="Phobius"/>
    </source>
</evidence>
<keyword evidence="3" id="KW-1185">Reference proteome</keyword>
<dbReference type="EMBL" id="AXCY01000042">
    <property type="protein sequence ID" value="KGM10686.1"/>
    <property type="molecule type" value="Genomic_DNA"/>
</dbReference>
<evidence type="ECO:0008006" key="4">
    <source>
        <dbReference type="Google" id="ProtNLM"/>
    </source>
</evidence>
<reference evidence="2 3" key="1">
    <citation type="submission" date="2013-08" db="EMBL/GenBank/DDBJ databases">
        <title>Genome sequencing of Cellulomonas carbonis T26.</title>
        <authorList>
            <person name="Chen F."/>
            <person name="Li Y."/>
            <person name="Wang G."/>
        </authorList>
    </citation>
    <scope>NUCLEOTIDE SEQUENCE [LARGE SCALE GENOMIC DNA]</scope>
    <source>
        <strain evidence="2 3">T26</strain>
    </source>
</reference>
<dbReference type="AlphaFoldDB" id="A0A0A0BRW0"/>
<evidence type="ECO:0000313" key="2">
    <source>
        <dbReference type="EMBL" id="KGM10686.1"/>
    </source>
</evidence>
<keyword evidence="1" id="KW-1133">Transmembrane helix</keyword>
<dbReference type="RefSeq" id="WP_052426200.1">
    <property type="nucleotide sequence ID" value="NZ_AXCY01000042.1"/>
</dbReference>
<feature type="transmembrane region" description="Helical" evidence="1">
    <location>
        <begin position="54"/>
        <end position="75"/>
    </location>
</feature>
<dbReference type="Proteomes" id="UP000029839">
    <property type="component" value="Unassembled WGS sequence"/>
</dbReference>
<organism evidence="2 3">
    <name type="scientific">Cellulomonas carbonis T26</name>
    <dbReference type="NCBI Taxonomy" id="947969"/>
    <lineage>
        <taxon>Bacteria</taxon>
        <taxon>Bacillati</taxon>
        <taxon>Actinomycetota</taxon>
        <taxon>Actinomycetes</taxon>
        <taxon>Micrococcales</taxon>
        <taxon>Cellulomonadaceae</taxon>
        <taxon>Cellulomonas</taxon>
    </lineage>
</organism>
<dbReference type="OrthoDB" id="4275027at2"/>
<feature type="transmembrane region" description="Helical" evidence="1">
    <location>
        <begin position="87"/>
        <end position="104"/>
    </location>
</feature>
<protein>
    <recommendedName>
        <fullName evidence="4">DUF3995 domain-containing protein</fullName>
    </recommendedName>
</protein>
<sequence>MITTRRARRALSLTGAALIAGAAGIHVLWATGSAWPARDRRELAEVVAGADEFPGPVACVAVATLLAGAAVVVGAGDDGRVARTGRAGVAGVFAVRGLAGLTAGTGKLVPWTPSDRFVRVDRRVYSPLCLTITALVLAGAPRARR</sequence>
<dbReference type="Pfam" id="PF13160">
    <property type="entry name" value="DUF3995"/>
    <property type="match status" value="1"/>
</dbReference>
<accession>A0A0A0BRW0</accession>
<dbReference type="InterPro" id="IPR025058">
    <property type="entry name" value="DUF3995"/>
</dbReference>
<name>A0A0A0BRW0_9CELL</name>
<gene>
    <name evidence="2" type="ORF">N868_14085</name>
</gene>